<comment type="caution">
    <text evidence="1">The sequence shown here is derived from an EMBL/GenBank/DDBJ whole genome shotgun (WGS) entry which is preliminary data.</text>
</comment>
<evidence type="ECO:0000313" key="1">
    <source>
        <dbReference type="EMBL" id="EXX78755.1"/>
    </source>
</evidence>
<organism evidence="1 2">
    <name type="scientific">Rhizophagus irregularis (strain DAOM 197198w)</name>
    <name type="common">Glomus intraradices</name>
    <dbReference type="NCBI Taxonomy" id="1432141"/>
    <lineage>
        <taxon>Eukaryota</taxon>
        <taxon>Fungi</taxon>
        <taxon>Fungi incertae sedis</taxon>
        <taxon>Mucoromycota</taxon>
        <taxon>Glomeromycotina</taxon>
        <taxon>Glomeromycetes</taxon>
        <taxon>Glomerales</taxon>
        <taxon>Glomeraceae</taxon>
        <taxon>Rhizophagus</taxon>
    </lineage>
</organism>
<protein>
    <submittedName>
        <fullName evidence="1">Uncharacterized protein</fullName>
    </submittedName>
</protein>
<dbReference type="EMBL" id="JEMT01008582">
    <property type="protein sequence ID" value="EXX78755.1"/>
    <property type="molecule type" value="Genomic_DNA"/>
</dbReference>
<name>A0A015KGJ6_RHIIW</name>
<dbReference type="AlphaFoldDB" id="A0A015KGJ6"/>
<dbReference type="HOGENOM" id="CLU_2980309_0_0_1"/>
<gene>
    <name evidence="1" type="ORF">RirG_012300</name>
</gene>
<evidence type="ECO:0000313" key="2">
    <source>
        <dbReference type="Proteomes" id="UP000022910"/>
    </source>
</evidence>
<reference evidence="1 2" key="1">
    <citation type="submission" date="2014-02" db="EMBL/GenBank/DDBJ databases">
        <title>Single nucleus genome sequencing reveals high similarity among nuclei of an endomycorrhizal fungus.</title>
        <authorList>
            <person name="Lin K."/>
            <person name="Geurts R."/>
            <person name="Zhang Z."/>
            <person name="Limpens E."/>
            <person name="Saunders D.G."/>
            <person name="Mu D."/>
            <person name="Pang E."/>
            <person name="Cao H."/>
            <person name="Cha H."/>
            <person name="Lin T."/>
            <person name="Zhou Q."/>
            <person name="Shang Y."/>
            <person name="Li Y."/>
            <person name="Ivanov S."/>
            <person name="Sharma T."/>
            <person name="Velzen R.V."/>
            <person name="Ruijter N.D."/>
            <person name="Aanen D.K."/>
            <person name="Win J."/>
            <person name="Kamoun S."/>
            <person name="Bisseling T."/>
            <person name="Huang S."/>
        </authorList>
    </citation>
    <scope>NUCLEOTIDE SEQUENCE [LARGE SCALE GENOMIC DNA]</scope>
    <source>
        <strain evidence="2">DAOM197198w</strain>
    </source>
</reference>
<accession>A0A015KGJ6</accession>
<dbReference type="Proteomes" id="UP000022910">
    <property type="component" value="Unassembled WGS sequence"/>
</dbReference>
<sequence>MAEPPPPPASLGLVSTMDFGEACWRVYRVGIFVPCTITTGPQPSAKTQRHLAESASHF</sequence>
<keyword evidence="2" id="KW-1185">Reference proteome</keyword>
<proteinExistence type="predicted"/>